<feature type="non-terminal residue" evidence="4">
    <location>
        <position position="308"/>
    </location>
</feature>
<dbReference type="Gene3D" id="3.40.720.10">
    <property type="entry name" value="Alkaline Phosphatase, subunit A"/>
    <property type="match status" value="1"/>
</dbReference>
<reference evidence="4" key="1">
    <citation type="submission" date="2018-05" db="EMBL/GenBank/DDBJ databases">
        <authorList>
            <person name="Lanie J.A."/>
            <person name="Ng W.-L."/>
            <person name="Kazmierczak K.M."/>
            <person name="Andrzejewski T.M."/>
            <person name="Davidsen T.M."/>
            <person name="Wayne K.J."/>
            <person name="Tettelin H."/>
            <person name="Glass J.I."/>
            <person name="Rusch D."/>
            <person name="Podicherti R."/>
            <person name="Tsui H.-C.T."/>
            <person name="Winkler M.E."/>
        </authorList>
    </citation>
    <scope>NUCLEOTIDE SEQUENCE</scope>
</reference>
<evidence type="ECO:0000256" key="2">
    <source>
        <dbReference type="ARBA" id="ARBA00022801"/>
    </source>
</evidence>
<dbReference type="InterPro" id="IPR000917">
    <property type="entry name" value="Sulfatase_N"/>
</dbReference>
<dbReference type="PANTHER" id="PTHR45953:SF1">
    <property type="entry name" value="IDURONATE 2-SULFATASE"/>
    <property type="match status" value="1"/>
</dbReference>
<keyword evidence="2" id="KW-0378">Hydrolase</keyword>
<dbReference type="GO" id="GO:0008484">
    <property type="term" value="F:sulfuric ester hydrolase activity"/>
    <property type="evidence" value="ECO:0007669"/>
    <property type="project" value="TreeGrafter"/>
</dbReference>
<dbReference type="Pfam" id="PF00884">
    <property type="entry name" value="Sulfatase"/>
    <property type="match status" value="1"/>
</dbReference>
<protein>
    <recommendedName>
        <fullName evidence="3">Sulfatase N-terminal domain-containing protein</fullName>
    </recommendedName>
</protein>
<feature type="domain" description="Sulfatase N-terminal" evidence="3">
    <location>
        <begin position="18"/>
        <end position="308"/>
    </location>
</feature>
<evidence type="ECO:0000313" key="4">
    <source>
        <dbReference type="EMBL" id="SVB24145.1"/>
    </source>
</evidence>
<dbReference type="EMBL" id="UINC01033995">
    <property type="protein sequence ID" value="SVB24145.1"/>
    <property type="molecule type" value="Genomic_DNA"/>
</dbReference>
<dbReference type="AlphaFoldDB" id="A0A382CDF2"/>
<sequence length="308" mass="34123">MIALGLSVALGQAAVKRPNVLFIAIDDLNDWVGCLGGHPQVRTPNIDRLARRGVLFSNAHCQAPICNPSRVSLLTGVRPSTSGVYELNQPHHLSPVLKDAVTLPAHYKAAGYHALGRGKIYHGRYEYPADWHDFKTTGDARNQQWRKKPVSSVPGIRVRDFGPIDLPEEQFGDLINARWAAGQLKRDFGRPFFMAVGIRLPHVPLYAPRRFFERHPGKQVKLPVVRGDDLADLPPAGLQITRYMHNTPLNHKSVLASGNWRNAVAAYLACTEFVDHCVGVMLDALDASAHAKDTVVVLWSDHGWHLGE</sequence>
<dbReference type="SUPFAM" id="SSF53649">
    <property type="entry name" value="Alkaline phosphatase-like"/>
    <property type="match status" value="1"/>
</dbReference>
<dbReference type="PANTHER" id="PTHR45953">
    <property type="entry name" value="IDURONATE 2-SULFATASE"/>
    <property type="match status" value="1"/>
</dbReference>
<proteinExistence type="predicted"/>
<evidence type="ECO:0000259" key="3">
    <source>
        <dbReference type="Pfam" id="PF00884"/>
    </source>
</evidence>
<keyword evidence="1" id="KW-0479">Metal-binding</keyword>
<organism evidence="4">
    <name type="scientific">marine metagenome</name>
    <dbReference type="NCBI Taxonomy" id="408172"/>
    <lineage>
        <taxon>unclassified sequences</taxon>
        <taxon>metagenomes</taxon>
        <taxon>ecological metagenomes</taxon>
    </lineage>
</organism>
<dbReference type="GO" id="GO:0046872">
    <property type="term" value="F:metal ion binding"/>
    <property type="evidence" value="ECO:0007669"/>
    <property type="project" value="UniProtKB-KW"/>
</dbReference>
<dbReference type="GO" id="GO:0005737">
    <property type="term" value="C:cytoplasm"/>
    <property type="evidence" value="ECO:0007669"/>
    <property type="project" value="TreeGrafter"/>
</dbReference>
<name>A0A382CDF2_9ZZZZ</name>
<gene>
    <name evidence="4" type="ORF">METZ01_LOCUS176999</name>
</gene>
<evidence type="ECO:0000256" key="1">
    <source>
        <dbReference type="ARBA" id="ARBA00022723"/>
    </source>
</evidence>
<dbReference type="InterPro" id="IPR017850">
    <property type="entry name" value="Alkaline_phosphatase_core_sf"/>
</dbReference>
<accession>A0A382CDF2</accession>